<keyword evidence="7" id="KW-0411">Iron-sulfur</keyword>
<evidence type="ECO:0000313" key="10">
    <source>
        <dbReference type="EMBL" id="CCI83727.1"/>
    </source>
</evidence>
<organism evidence="10 11">
    <name type="scientific">Corynebacterium otitidis ATCC 51513</name>
    <dbReference type="NCBI Taxonomy" id="883169"/>
    <lineage>
        <taxon>Bacteria</taxon>
        <taxon>Bacillati</taxon>
        <taxon>Actinomycetota</taxon>
        <taxon>Actinomycetes</taxon>
        <taxon>Mycobacteriales</taxon>
        <taxon>Corynebacteriaceae</taxon>
        <taxon>Corynebacterium</taxon>
    </lineage>
</organism>
<dbReference type="InterPro" id="IPR000836">
    <property type="entry name" value="PRTase_dom"/>
</dbReference>
<dbReference type="SUPFAM" id="SSF53271">
    <property type="entry name" value="PRTase-like"/>
    <property type="match status" value="1"/>
</dbReference>
<dbReference type="NCBIfam" id="TIGR01134">
    <property type="entry name" value="purF"/>
    <property type="match status" value="1"/>
</dbReference>
<comment type="caution">
    <text evidence="10">The sequence shown here is derived from an EMBL/GenBank/DDBJ whole genome shotgun (WGS) entry which is preliminary data.</text>
</comment>
<dbReference type="GO" id="GO:0009113">
    <property type="term" value="P:purine nucleobase biosynthetic process"/>
    <property type="evidence" value="ECO:0007669"/>
    <property type="project" value="UniProtKB-UniRule"/>
</dbReference>
<dbReference type="GO" id="GO:0051539">
    <property type="term" value="F:4 iron, 4 sulfur cluster binding"/>
    <property type="evidence" value="ECO:0007669"/>
    <property type="project" value="UniProtKB-KW"/>
</dbReference>
<keyword evidence="7" id="KW-0408">Iron</keyword>
<dbReference type="GO" id="GO:0000287">
    <property type="term" value="F:magnesium ion binding"/>
    <property type="evidence" value="ECO:0007669"/>
    <property type="project" value="UniProtKB-UniRule"/>
</dbReference>
<evidence type="ECO:0000256" key="4">
    <source>
        <dbReference type="ARBA" id="ARBA00022679"/>
    </source>
</evidence>
<keyword evidence="6 7" id="KW-0315">Glutamine amidotransferase</keyword>
<feature type="binding site" evidence="7">
    <location>
        <position position="506"/>
    </location>
    <ligand>
        <name>Mg(2+)</name>
        <dbReference type="ChEBI" id="CHEBI:18420"/>
    </ligand>
</feature>
<feature type="compositionally biased region" description="Basic residues" evidence="8">
    <location>
        <begin position="113"/>
        <end position="127"/>
    </location>
</feature>
<reference evidence="10 11" key="1">
    <citation type="journal article" date="2012" name="J. Bacteriol.">
        <title>Draft Genome Sequence of Turicella otitidis ATCC 51513, Isolated from Middle Ear Fluid from a Child with Otitis Media.</title>
        <authorList>
            <person name="Brinkrolf K."/>
            <person name="Schneider J."/>
            <person name="Knecht M."/>
            <person name="Ruckert C."/>
            <person name="Tauch A."/>
        </authorList>
    </citation>
    <scope>NUCLEOTIDE SEQUENCE [LARGE SCALE GENOMIC DNA]</scope>
    <source>
        <strain evidence="10 11">ATCC 51513</strain>
    </source>
</reference>
<evidence type="ECO:0000256" key="3">
    <source>
        <dbReference type="ARBA" id="ARBA00022676"/>
    </source>
</evidence>
<keyword evidence="4 7" id="KW-0808">Transferase</keyword>
<comment type="catalytic activity">
    <reaction evidence="7">
        <text>5-phospho-beta-D-ribosylamine + L-glutamate + diphosphate = 5-phospho-alpha-D-ribose 1-diphosphate + L-glutamine + H2O</text>
        <dbReference type="Rhea" id="RHEA:14905"/>
        <dbReference type="ChEBI" id="CHEBI:15377"/>
        <dbReference type="ChEBI" id="CHEBI:29985"/>
        <dbReference type="ChEBI" id="CHEBI:33019"/>
        <dbReference type="ChEBI" id="CHEBI:58017"/>
        <dbReference type="ChEBI" id="CHEBI:58359"/>
        <dbReference type="ChEBI" id="CHEBI:58681"/>
        <dbReference type="EC" id="2.4.2.14"/>
    </reaction>
</comment>
<dbReference type="HAMAP" id="MF_01931">
    <property type="entry name" value="PurF"/>
    <property type="match status" value="1"/>
</dbReference>
<comment type="function">
    <text evidence="7">Catalyzes the formation of phosphoribosylamine from phosphoribosylpyrophosphate (PRPP) and glutamine.</text>
</comment>
<comment type="similarity">
    <text evidence="2 7">In the C-terminal section; belongs to the purine/pyrimidine phosphoribosyltransferase family.</text>
</comment>
<dbReference type="CDD" id="cd00715">
    <property type="entry name" value="GPATase_N"/>
    <property type="match status" value="1"/>
</dbReference>
<feature type="domain" description="Glutamine amidotransferase type-2" evidence="9">
    <location>
        <begin position="221"/>
        <end position="444"/>
    </location>
</feature>
<dbReference type="GO" id="GO:0006189">
    <property type="term" value="P:'de novo' IMP biosynthetic process"/>
    <property type="evidence" value="ECO:0007669"/>
    <property type="project" value="UniProtKB-UniRule"/>
</dbReference>
<evidence type="ECO:0000256" key="7">
    <source>
        <dbReference type="HAMAP-Rule" id="MF_01931"/>
    </source>
</evidence>
<dbReference type="AlphaFoldDB" id="I7L9D2"/>
<dbReference type="UniPathway" id="UPA00074">
    <property type="reaction ID" value="UER00124"/>
</dbReference>
<dbReference type="InterPro" id="IPR029055">
    <property type="entry name" value="Ntn_hydrolases_N"/>
</dbReference>
<evidence type="ECO:0000256" key="5">
    <source>
        <dbReference type="ARBA" id="ARBA00022755"/>
    </source>
</evidence>
<feature type="binding site" evidence="7">
    <location>
        <position position="663"/>
    </location>
    <ligand>
        <name>[4Fe-4S] cluster</name>
        <dbReference type="ChEBI" id="CHEBI:49883"/>
    </ligand>
</feature>
<dbReference type="Gene3D" id="3.60.20.10">
    <property type="entry name" value="Glutamine Phosphoribosylpyrophosphate, subunit 1, domain 1"/>
    <property type="match status" value="1"/>
</dbReference>
<evidence type="ECO:0000256" key="8">
    <source>
        <dbReference type="SAM" id="MobiDB-lite"/>
    </source>
</evidence>
<feature type="compositionally biased region" description="Basic and acidic residues" evidence="8">
    <location>
        <begin position="92"/>
        <end position="105"/>
    </location>
</feature>
<feature type="binding site" evidence="7">
    <location>
        <position position="568"/>
    </location>
    <ligand>
        <name>Mg(2+)</name>
        <dbReference type="ChEBI" id="CHEBI:18420"/>
    </ligand>
</feature>
<proteinExistence type="inferred from homology"/>
<dbReference type="InterPro" id="IPR029057">
    <property type="entry name" value="PRTase-like"/>
</dbReference>
<evidence type="ECO:0000313" key="11">
    <source>
        <dbReference type="Proteomes" id="UP000011016"/>
    </source>
</evidence>
<dbReference type="InterPro" id="IPR035584">
    <property type="entry name" value="PurF_N"/>
</dbReference>
<accession>I7L9D2</accession>
<feature type="binding site" evidence="7">
    <location>
        <position position="569"/>
    </location>
    <ligand>
        <name>Mg(2+)</name>
        <dbReference type="ChEBI" id="CHEBI:18420"/>
    </ligand>
</feature>
<evidence type="ECO:0000256" key="6">
    <source>
        <dbReference type="ARBA" id="ARBA00022962"/>
    </source>
</evidence>
<comment type="cofactor">
    <cofactor evidence="7">
        <name>Mg(2+)</name>
        <dbReference type="ChEBI" id="CHEBI:18420"/>
    </cofactor>
    <text evidence="7">Binds 1 Mg(2+) ion per subunit.</text>
</comment>
<dbReference type="SUPFAM" id="SSF56235">
    <property type="entry name" value="N-terminal nucleophile aminohydrolases (Ntn hydrolases)"/>
    <property type="match status" value="1"/>
</dbReference>
<feature type="active site" description="Nucleophile" evidence="7">
    <location>
        <position position="221"/>
    </location>
</feature>
<keyword evidence="7" id="KW-0460">Magnesium</keyword>
<feature type="binding site" evidence="7">
    <location>
        <position position="666"/>
    </location>
    <ligand>
        <name>[4Fe-4S] cluster</name>
        <dbReference type="ChEBI" id="CHEBI:49883"/>
    </ligand>
</feature>
<comment type="cofactor">
    <cofactor evidence="7">
        <name>[4Fe-4S] cluster</name>
        <dbReference type="ChEBI" id="CHEBI:49883"/>
    </cofactor>
    <text evidence="7">Binds 1 [4Fe-4S] cluster per subunit.</text>
</comment>
<keyword evidence="7" id="KW-0479">Metal-binding</keyword>
<evidence type="ECO:0000256" key="1">
    <source>
        <dbReference type="ARBA" id="ARBA00005209"/>
    </source>
</evidence>
<dbReference type="Gene3D" id="3.40.50.2020">
    <property type="match status" value="1"/>
</dbReference>
<feature type="region of interest" description="Disordered" evidence="8">
    <location>
        <begin position="41"/>
        <end position="142"/>
    </location>
</feature>
<dbReference type="PROSITE" id="PS51278">
    <property type="entry name" value="GATASE_TYPE_2"/>
    <property type="match status" value="1"/>
</dbReference>
<protein>
    <recommendedName>
        <fullName evidence="7">Amidophosphoribosyltransferase</fullName>
        <shortName evidence="7">ATase</shortName>
        <ecNumber evidence="7">2.4.2.14</ecNumber>
    </recommendedName>
    <alternativeName>
        <fullName evidence="7">Glutamine phosphoribosylpyrophosphate amidotransferase</fullName>
        <shortName evidence="7">GPATase</shortName>
    </alternativeName>
</protein>
<gene>
    <name evidence="7 10" type="primary">purF</name>
    <name evidence="10" type="ORF">BN46_0999</name>
</gene>
<dbReference type="EC" id="2.4.2.14" evidence="7"/>
<sequence length="706" mass="74254">MAVAGLPSSFRGACSNSFWRARGAPGAPRGGRLRHHIIAPAVTGITRQPGGGPAPATLGRHGPPSRPGRDPRSAQRGARLGRGPRGQPRPAAPRDRAGGAAERAHARAGGARPQRRGARPAVRRGAVHRGAAPHARHPAERLRDAAVDVAAARHRGARLRRRPGGGGLRLARGRSCALAANHSVSLGTGIRMAPVLSTSEVNGVSAGEGAGPSDPKPKDECGVFGVWAPGEVVAKLTYFGIFALQHRGQEAAGIAVGDGDRIVVYKDMGLVSQIFDESLLDSLEGHVAIGHTRYSTAGGTDWSNVQPMLNASDSGTDLALCHNGNLVNFQQLRHLAEQRGLVSAEDASDTSVLTSLLASAVGTDTGVLDAAHQLLPHVNGAFCLTFTDGNTLYAARDPFGVRPLALGKLDRGWVVASETCALDIVGASFVREIDPGEIVAIDESGVRSERFAERRDKGCVFEYVYLARPDSVIRGRDVNGVRVEIGRQLAREAAADGDLVMPVPESGNPAAVGFAEESGIPFRQGVVKNSYVGRTFIQPSQTLRKLGIRLKLNPLREVIAGKRLVVVDDSIVRGNTQRALIRMLREAGAAEVHVRIASPPVKWPCFYGVDFATPGELIANAGDFSSEEEMTEAIRATIGADSLAYVSVDAMIAATEQPADELCSACFDGRYPLGLPAGNPNASTVARLQNRRVRPDGSTVPAGAAS</sequence>
<dbReference type="GO" id="GO:0004044">
    <property type="term" value="F:amidophosphoribosyltransferase activity"/>
    <property type="evidence" value="ECO:0007669"/>
    <property type="project" value="UniProtKB-UniRule"/>
</dbReference>
<evidence type="ECO:0000256" key="2">
    <source>
        <dbReference type="ARBA" id="ARBA00010138"/>
    </source>
</evidence>
<keyword evidence="5 7" id="KW-0658">Purine biosynthesis</keyword>
<dbReference type="CDD" id="cd06223">
    <property type="entry name" value="PRTases_typeI"/>
    <property type="match status" value="1"/>
</dbReference>
<dbReference type="EMBL" id="CAJZ01000139">
    <property type="protein sequence ID" value="CCI83727.1"/>
    <property type="molecule type" value="Genomic_DNA"/>
</dbReference>
<keyword evidence="3 7" id="KW-0328">Glycosyltransferase</keyword>
<dbReference type="InterPro" id="IPR005854">
    <property type="entry name" value="PurF"/>
</dbReference>
<evidence type="ECO:0000259" key="9">
    <source>
        <dbReference type="PROSITE" id="PS51278"/>
    </source>
</evidence>
<dbReference type="PANTHER" id="PTHR11907">
    <property type="entry name" value="AMIDOPHOSPHORIBOSYLTRANSFERASE"/>
    <property type="match status" value="1"/>
</dbReference>
<name>I7L9D2_9CORY</name>
<dbReference type="Pfam" id="PF00156">
    <property type="entry name" value="Pribosyltran"/>
    <property type="match status" value="1"/>
</dbReference>
<dbReference type="Proteomes" id="UP000011016">
    <property type="component" value="Unassembled WGS sequence"/>
</dbReference>
<comment type="pathway">
    <text evidence="1 7">Purine metabolism; IMP biosynthesis via de novo pathway; N(1)-(5-phospho-D-ribosyl)glycinamide from 5-phospho-alpha-D-ribose 1-diphosphate: step 1/2.</text>
</comment>
<dbReference type="InterPro" id="IPR017932">
    <property type="entry name" value="GATase_2_dom"/>
</dbReference>
<dbReference type="Pfam" id="PF13522">
    <property type="entry name" value="GATase_6"/>
    <property type="match status" value="1"/>
</dbReference>
<feature type="binding site" evidence="7">
    <location>
        <position position="459"/>
    </location>
    <ligand>
        <name>[4Fe-4S] cluster</name>
        <dbReference type="ChEBI" id="CHEBI:49883"/>
    </ligand>
</feature>
<keyword evidence="7" id="KW-0004">4Fe-4S</keyword>
<feature type="binding site" evidence="7">
    <location>
        <position position="605"/>
    </location>
    <ligand>
        <name>[4Fe-4S] cluster</name>
        <dbReference type="ChEBI" id="CHEBI:49883"/>
    </ligand>
</feature>